<evidence type="ECO:0000256" key="5">
    <source>
        <dbReference type="ARBA" id="ARBA00013200"/>
    </source>
</evidence>
<comment type="catalytic activity">
    <reaction evidence="18 19">
        <text>alpha-ribazole 5'-phosphate + adenosylcob(III)inamide-GDP = adenosylcob(III)alamin 5'-phosphate + GMP + H(+)</text>
        <dbReference type="Rhea" id="RHEA:23560"/>
        <dbReference type="ChEBI" id="CHEBI:15378"/>
        <dbReference type="ChEBI" id="CHEBI:57918"/>
        <dbReference type="ChEBI" id="CHEBI:58115"/>
        <dbReference type="ChEBI" id="CHEBI:60487"/>
        <dbReference type="ChEBI" id="CHEBI:60493"/>
        <dbReference type="EC" id="2.7.8.26"/>
    </reaction>
</comment>
<name>A0ABW4Y5H1_9GAMM</name>
<keyword evidence="9 19" id="KW-0808">Transferase</keyword>
<comment type="cofactor">
    <cofactor evidence="1 19">
        <name>Mg(2+)</name>
        <dbReference type="ChEBI" id="CHEBI:18420"/>
    </cofactor>
</comment>
<feature type="transmembrane region" description="Helical" evidence="19">
    <location>
        <begin position="179"/>
        <end position="210"/>
    </location>
</feature>
<evidence type="ECO:0000313" key="21">
    <source>
        <dbReference type="Proteomes" id="UP001597337"/>
    </source>
</evidence>
<proteinExistence type="inferred from homology"/>
<evidence type="ECO:0000313" key="20">
    <source>
        <dbReference type="EMBL" id="MFD2111417.1"/>
    </source>
</evidence>
<dbReference type="GO" id="GO:0051073">
    <property type="term" value="F:adenosylcobinamide-GDP ribazoletransferase activity"/>
    <property type="evidence" value="ECO:0007669"/>
    <property type="project" value="UniProtKB-EC"/>
</dbReference>
<comment type="similarity">
    <text evidence="4 19">Belongs to the CobS family.</text>
</comment>
<feature type="transmembrane region" description="Helical" evidence="19">
    <location>
        <begin position="61"/>
        <end position="79"/>
    </location>
</feature>
<evidence type="ECO:0000256" key="10">
    <source>
        <dbReference type="ARBA" id="ARBA00022692"/>
    </source>
</evidence>
<evidence type="ECO:0000256" key="17">
    <source>
        <dbReference type="ARBA" id="ARBA00048623"/>
    </source>
</evidence>
<dbReference type="EMBL" id="JBHUHX010000013">
    <property type="protein sequence ID" value="MFD2111417.1"/>
    <property type="molecule type" value="Genomic_DNA"/>
</dbReference>
<comment type="caution">
    <text evidence="20">The sequence shown here is derived from an EMBL/GenBank/DDBJ whole genome shotgun (WGS) entry which is preliminary data.</text>
</comment>
<dbReference type="EC" id="2.7.8.26" evidence="5 19"/>
<evidence type="ECO:0000256" key="11">
    <source>
        <dbReference type="ARBA" id="ARBA00022842"/>
    </source>
</evidence>
<dbReference type="HAMAP" id="MF_00719">
    <property type="entry name" value="CobS"/>
    <property type="match status" value="1"/>
</dbReference>
<dbReference type="Proteomes" id="UP001597337">
    <property type="component" value="Unassembled WGS sequence"/>
</dbReference>
<evidence type="ECO:0000256" key="15">
    <source>
        <dbReference type="ARBA" id="ARBA00032605"/>
    </source>
</evidence>
<evidence type="ECO:0000256" key="19">
    <source>
        <dbReference type="HAMAP-Rule" id="MF_00719"/>
    </source>
</evidence>
<evidence type="ECO:0000256" key="14">
    <source>
        <dbReference type="ARBA" id="ARBA00025228"/>
    </source>
</evidence>
<reference evidence="21" key="1">
    <citation type="journal article" date="2019" name="Int. J. Syst. Evol. Microbiol.">
        <title>The Global Catalogue of Microorganisms (GCM) 10K type strain sequencing project: providing services to taxonomists for standard genome sequencing and annotation.</title>
        <authorList>
            <consortium name="The Broad Institute Genomics Platform"/>
            <consortium name="The Broad Institute Genome Sequencing Center for Infectious Disease"/>
            <person name="Wu L."/>
            <person name="Ma J."/>
        </authorList>
    </citation>
    <scope>NUCLEOTIDE SEQUENCE [LARGE SCALE GENOMIC DNA]</scope>
    <source>
        <strain evidence="21">KACC 12597</strain>
    </source>
</reference>
<evidence type="ECO:0000256" key="7">
    <source>
        <dbReference type="ARBA" id="ARBA00022475"/>
    </source>
</evidence>
<evidence type="ECO:0000256" key="12">
    <source>
        <dbReference type="ARBA" id="ARBA00022989"/>
    </source>
</evidence>
<feature type="transmembrane region" description="Helical" evidence="19">
    <location>
        <begin position="137"/>
        <end position="159"/>
    </location>
</feature>
<keyword evidence="11 19" id="KW-0460">Magnesium</keyword>
<sequence length="250" mass="26441">MSLRPLWIAGRLLTRLPFPDPGEASPTDTGHSVPWYPVVGLILGILVAAAGIGLAQTEPGVAAALVLILWVWSSGGIHLDGLGDSADAWVGGLGSRERTLAIMKDPRCGPAAVSAIVLVLIAKWAGIQALMTDGQPWLLLFMPLLGRTQLSLLLLTTPYAREQGMAGDQSRHLQRRTAWFATLTSALACLLATGWVGLILLIVAVTIFVLARRSMLERIAGFTGDTAGALVEITETLALLTCVLVTFSAD</sequence>
<dbReference type="InterPro" id="IPR003805">
    <property type="entry name" value="CobS"/>
</dbReference>
<comment type="catalytic activity">
    <reaction evidence="17 19">
        <text>alpha-ribazole + adenosylcob(III)inamide-GDP = adenosylcob(III)alamin + GMP + H(+)</text>
        <dbReference type="Rhea" id="RHEA:16049"/>
        <dbReference type="ChEBI" id="CHEBI:10329"/>
        <dbReference type="ChEBI" id="CHEBI:15378"/>
        <dbReference type="ChEBI" id="CHEBI:18408"/>
        <dbReference type="ChEBI" id="CHEBI:58115"/>
        <dbReference type="ChEBI" id="CHEBI:60487"/>
        <dbReference type="EC" id="2.7.8.26"/>
    </reaction>
</comment>
<evidence type="ECO:0000256" key="1">
    <source>
        <dbReference type="ARBA" id="ARBA00001946"/>
    </source>
</evidence>
<dbReference type="NCBIfam" id="NF001278">
    <property type="entry name" value="PRK00235.1-5"/>
    <property type="match status" value="1"/>
</dbReference>
<keyword evidence="10 19" id="KW-0812">Transmembrane</keyword>
<feature type="transmembrane region" description="Helical" evidence="19">
    <location>
        <begin position="111"/>
        <end position="130"/>
    </location>
</feature>
<evidence type="ECO:0000256" key="13">
    <source>
        <dbReference type="ARBA" id="ARBA00023136"/>
    </source>
</evidence>
<evidence type="ECO:0000256" key="8">
    <source>
        <dbReference type="ARBA" id="ARBA00022573"/>
    </source>
</evidence>
<evidence type="ECO:0000256" key="4">
    <source>
        <dbReference type="ARBA" id="ARBA00010561"/>
    </source>
</evidence>
<dbReference type="RefSeq" id="WP_386024696.1">
    <property type="nucleotide sequence ID" value="NZ_JBHUHX010000013.1"/>
</dbReference>
<comment type="pathway">
    <text evidence="3 19">Cofactor biosynthesis; adenosylcobalamin biosynthesis; adenosylcobalamin from cob(II)yrinate a,c-diamide: step 7/7.</text>
</comment>
<evidence type="ECO:0000256" key="2">
    <source>
        <dbReference type="ARBA" id="ARBA00004651"/>
    </source>
</evidence>
<feature type="transmembrane region" description="Helical" evidence="19">
    <location>
        <begin position="34"/>
        <end position="54"/>
    </location>
</feature>
<dbReference type="Pfam" id="PF02654">
    <property type="entry name" value="CobS"/>
    <property type="match status" value="1"/>
</dbReference>
<evidence type="ECO:0000256" key="16">
    <source>
        <dbReference type="ARBA" id="ARBA00032853"/>
    </source>
</evidence>
<keyword evidence="12 19" id="KW-1133">Transmembrane helix</keyword>
<keyword evidence="7 19" id="KW-1003">Cell membrane</keyword>
<evidence type="ECO:0000256" key="9">
    <source>
        <dbReference type="ARBA" id="ARBA00022679"/>
    </source>
</evidence>
<accession>A0ABW4Y5H1</accession>
<comment type="subcellular location">
    <subcellularLocation>
        <location evidence="2 19">Cell membrane</location>
        <topology evidence="2 19">Multi-pass membrane protein</topology>
    </subcellularLocation>
</comment>
<dbReference type="NCBIfam" id="TIGR00317">
    <property type="entry name" value="cobS"/>
    <property type="match status" value="1"/>
</dbReference>
<comment type="function">
    <text evidence="14 19">Joins adenosylcobinamide-GDP and alpha-ribazole to generate adenosylcobalamin (Ado-cobalamin). Also synthesizes adenosylcobalamin 5'-phosphate from adenosylcobinamide-GDP and alpha-ribazole 5'-phosphate.</text>
</comment>
<evidence type="ECO:0000256" key="18">
    <source>
        <dbReference type="ARBA" id="ARBA00049504"/>
    </source>
</evidence>
<evidence type="ECO:0000256" key="6">
    <source>
        <dbReference type="ARBA" id="ARBA00015850"/>
    </source>
</evidence>
<evidence type="ECO:0000256" key="3">
    <source>
        <dbReference type="ARBA" id="ARBA00004663"/>
    </source>
</evidence>
<organism evidence="20 21">
    <name type="scientific">Thiorhodococcus fuscus</name>
    <dbReference type="NCBI Taxonomy" id="527200"/>
    <lineage>
        <taxon>Bacteria</taxon>
        <taxon>Pseudomonadati</taxon>
        <taxon>Pseudomonadota</taxon>
        <taxon>Gammaproteobacteria</taxon>
        <taxon>Chromatiales</taxon>
        <taxon>Chromatiaceae</taxon>
        <taxon>Thiorhodococcus</taxon>
    </lineage>
</organism>
<keyword evidence="8 19" id="KW-0169">Cobalamin biosynthesis</keyword>
<dbReference type="PANTHER" id="PTHR34148">
    <property type="entry name" value="ADENOSYLCOBINAMIDE-GDP RIBAZOLETRANSFERASE"/>
    <property type="match status" value="1"/>
</dbReference>
<protein>
    <recommendedName>
        <fullName evidence="6 19">Adenosylcobinamide-GDP ribazoletransferase</fullName>
        <ecNumber evidence="5 19">2.7.8.26</ecNumber>
    </recommendedName>
    <alternativeName>
        <fullName evidence="16 19">Cobalamin synthase</fullName>
    </alternativeName>
    <alternativeName>
        <fullName evidence="15 19">Cobalamin-5'-phosphate synthase</fullName>
    </alternativeName>
</protein>
<gene>
    <name evidence="19" type="primary">cobS</name>
    <name evidence="20" type="ORF">ACFSJC_06150</name>
</gene>
<keyword evidence="13 19" id="KW-0472">Membrane</keyword>
<dbReference type="PANTHER" id="PTHR34148:SF1">
    <property type="entry name" value="ADENOSYLCOBINAMIDE-GDP RIBAZOLETRANSFERASE"/>
    <property type="match status" value="1"/>
</dbReference>
<keyword evidence="21" id="KW-1185">Reference proteome</keyword>